<sequence length="95" mass="10236">MTDSRPVAEVDGVTGEIVAQSEADGCYSISNTRKVHGNTVCIPCHALSVEGIKNVVAFLENYAVEYAILLPATIPGVRDYEKAKLLPSSVFQHMV</sequence>
<evidence type="ECO:0000313" key="1">
    <source>
        <dbReference type="EnsemblMetazoa" id="Aqu2.1.39492_001"/>
    </source>
</evidence>
<name>A0A1X7VJ39_AMPQE</name>
<protein>
    <submittedName>
        <fullName evidence="1">Uncharacterized protein</fullName>
    </submittedName>
</protein>
<dbReference type="InParanoid" id="A0A1X7VJ39"/>
<reference evidence="1" key="1">
    <citation type="submission" date="2017-05" db="UniProtKB">
        <authorList>
            <consortium name="EnsemblMetazoa"/>
        </authorList>
    </citation>
    <scope>IDENTIFICATION</scope>
</reference>
<dbReference type="EnsemblMetazoa" id="Aqu2.1.39492_001">
    <property type="protein sequence ID" value="Aqu2.1.39492_001"/>
    <property type="gene ID" value="Aqu2.1.39492"/>
</dbReference>
<proteinExistence type="predicted"/>
<organism evidence="1">
    <name type="scientific">Amphimedon queenslandica</name>
    <name type="common">Sponge</name>
    <dbReference type="NCBI Taxonomy" id="400682"/>
    <lineage>
        <taxon>Eukaryota</taxon>
        <taxon>Metazoa</taxon>
        <taxon>Porifera</taxon>
        <taxon>Demospongiae</taxon>
        <taxon>Heteroscleromorpha</taxon>
        <taxon>Haplosclerida</taxon>
        <taxon>Niphatidae</taxon>
        <taxon>Amphimedon</taxon>
    </lineage>
</organism>
<accession>A0A1X7VJ39</accession>
<dbReference type="AlphaFoldDB" id="A0A1X7VJ39"/>